<reference evidence="4" key="1">
    <citation type="journal article" date="2010" name="Nature">
        <title>The Amphimedon queenslandica genome and the evolution of animal complexity.</title>
        <authorList>
            <person name="Srivastava M."/>
            <person name="Simakov O."/>
            <person name="Chapman J."/>
            <person name="Fahey B."/>
            <person name="Gauthier M.E."/>
            <person name="Mitros T."/>
            <person name="Richards G.S."/>
            <person name="Conaco C."/>
            <person name="Dacre M."/>
            <person name="Hellsten U."/>
            <person name="Larroux C."/>
            <person name="Putnam N.H."/>
            <person name="Stanke M."/>
            <person name="Adamska M."/>
            <person name="Darling A."/>
            <person name="Degnan S.M."/>
            <person name="Oakley T.H."/>
            <person name="Plachetzki D.C."/>
            <person name="Zhai Y."/>
            <person name="Adamski M."/>
            <person name="Calcino A."/>
            <person name="Cummins S.F."/>
            <person name="Goodstein D.M."/>
            <person name="Harris C."/>
            <person name="Jackson D.J."/>
            <person name="Leys S.P."/>
            <person name="Shu S."/>
            <person name="Woodcroft B.J."/>
            <person name="Vervoort M."/>
            <person name="Kosik K.S."/>
            <person name="Manning G."/>
            <person name="Degnan B.M."/>
            <person name="Rokhsar D.S."/>
        </authorList>
    </citation>
    <scope>NUCLEOTIDE SEQUENCE [LARGE SCALE GENOMIC DNA]</scope>
</reference>
<accession>A0AAN0JB35</accession>
<evidence type="ECO:0000256" key="2">
    <source>
        <dbReference type="SAM" id="Phobius"/>
    </source>
</evidence>
<dbReference type="EnsemblMetazoa" id="XM_019998349.1">
    <property type="protein sequence ID" value="XP_019853908.1"/>
    <property type="gene ID" value="LOC109583139"/>
</dbReference>
<name>A0AAN0JB35_AMPQE</name>
<dbReference type="KEGG" id="aqu:109583139"/>
<keyword evidence="2" id="KW-0472">Membrane</keyword>
<evidence type="ECO:0000313" key="3">
    <source>
        <dbReference type="EnsemblMetazoa" id="XP_019853908.1"/>
    </source>
</evidence>
<keyword evidence="2" id="KW-1133">Transmembrane helix</keyword>
<dbReference type="AlphaFoldDB" id="A0AAN0JB35"/>
<evidence type="ECO:0000313" key="4">
    <source>
        <dbReference type="Proteomes" id="UP000007879"/>
    </source>
</evidence>
<dbReference type="GeneID" id="109583139"/>
<evidence type="ECO:0000256" key="1">
    <source>
        <dbReference type="SAM" id="MobiDB-lite"/>
    </source>
</evidence>
<feature type="region of interest" description="Disordered" evidence="1">
    <location>
        <begin position="244"/>
        <end position="276"/>
    </location>
</feature>
<keyword evidence="2" id="KW-0812">Transmembrane</keyword>
<protein>
    <submittedName>
        <fullName evidence="3">Uncharacterized protein</fullName>
    </submittedName>
</protein>
<dbReference type="Proteomes" id="UP000007879">
    <property type="component" value="Unassembled WGS sequence"/>
</dbReference>
<organism evidence="3 4">
    <name type="scientific">Amphimedon queenslandica</name>
    <name type="common">Sponge</name>
    <dbReference type="NCBI Taxonomy" id="400682"/>
    <lineage>
        <taxon>Eukaryota</taxon>
        <taxon>Metazoa</taxon>
        <taxon>Porifera</taxon>
        <taxon>Demospongiae</taxon>
        <taxon>Heteroscleromorpha</taxon>
        <taxon>Haplosclerida</taxon>
        <taxon>Niphatidae</taxon>
        <taxon>Amphimedon</taxon>
    </lineage>
</organism>
<proteinExistence type="predicted"/>
<dbReference type="RefSeq" id="XP_019853908.1">
    <property type="nucleotide sequence ID" value="XM_019998349.1"/>
</dbReference>
<feature type="transmembrane region" description="Helical" evidence="2">
    <location>
        <begin position="425"/>
        <end position="447"/>
    </location>
</feature>
<keyword evidence="4" id="KW-1185">Reference proteome</keyword>
<reference evidence="3" key="2">
    <citation type="submission" date="2024-06" db="UniProtKB">
        <authorList>
            <consortium name="EnsemblMetazoa"/>
        </authorList>
    </citation>
    <scope>IDENTIFICATION</scope>
</reference>
<feature type="transmembrane region" description="Helical" evidence="2">
    <location>
        <begin position="693"/>
        <end position="713"/>
    </location>
</feature>
<sequence length="739" mass="82157">MALSEVENKELSAKLVRLNDAVSPWKLDVIKLVAKHAFEIGQEDLEKADLLTSVYTLLEEKHGSTAFNVLIVILKRLDVQLSLVDALKKHVKQNEIVIEGNLRMMDFILTVSCILWSLDNKKYLSLRELARRIVLPHFDSLNITSRTHLLQLLLEGNHLTPNSFCYLFVWLEVVGCSLYHNNLKEYCKRHHVEVPDWKSLVAPLKKEYPNAGESKYNTHPRSCPRSFLATRSLPPAAIRDGGMIDSQSLSVKSKPATPFLSSGRQKPDLTPSPTASYMYHDSSTEHPVEASSGPTLMVAAARCVPNTNIVLVPGYQEKTSGEGIETNRQFHMENDDETTDESMNSAELHHLPESEMVSEGIEKEKLHVGKWPSSKLIQGNGSINNVPAIKADDIPLISTVGIDVSQIIRKNKERVCLQKCQICKLLVITALVICISAVSGGMTYYYIGPSPGDTSVTLAENATVNIGCFDLLHIGYFAISAIAQTSFKFVAVPSSSVVAKKITFPVVSNKRAGTGYYIPLNYYHIAFDYPLYSAGSGTLSYHINFINFDCQESDTSSYFHSYLYNSHDLYDEVLKNLGPARGFIDKFAFCPNSTNKVFNFTFPLPTVGFYYVAAYMPYNMNIDARISAEVPTYNITYLEGLSTLQSCLLDDGKCLLQVGHNSVHTHSENICILASSSSDLYGGTIDGILTPKLYLFNVGSVSFFITGLILIIMCPCIFCAINKICVCIKSNRNAYERLE</sequence>